<sequence length="73" mass="8369">MERRRRRRLVRRRRTGAGPVQSKLKMLEELVPGCADQDVETLLARTADYITLLELHASLLESLQTSPVWNLPG</sequence>
<gene>
    <name evidence="1" type="ORF">SI8410_14018820</name>
</gene>
<dbReference type="AlphaFoldDB" id="A0A7I8LE97"/>
<accession>A0A7I8LE97</accession>
<dbReference type="EMBL" id="LR746277">
    <property type="protein sequence ID" value="CAA7408142.1"/>
    <property type="molecule type" value="Genomic_DNA"/>
</dbReference>
<dbReference type="Proteomes" id="UP000663760">
    <property type="component" value="Chromosome 14"/>
</dbReference>
<protein>
    <submittedName>
        <fullName evidence="1">Uncharacterized protein</fullName>
    </submittedName>
</protein>
<evidence type="ECO:0000313" key="1">
    <source>
        <dbReference type="EMBL" id="CAA7408142.1"/>
    </source>
</evidence>
<reference evidence="1" key="1">
    <citation type="submission" date="2020-02" db="EMBL/GenBank/DDBJ databases">
        <authorList>
            <person name="Scholz U."/>
            <person name="Mascher M."/>
            <person name="Fiebig A."/>
        </authorList>
    </citation>
    <scope>NUCLEOTIDE SEQUENCE</scope>
</reference>
<keyword evidence="2" id="KW-1185">Reference proteome</keyword>
<evidence type="ECO:0000313" key="2">
    <source>
        <dbReference type="Proteomes" id="UP000663760"/>
    </source>
</evidence>
<organism evidence="1 2">
    <name type="scientific">Spirodela intermedia</name>
    <name type="common">Intermediate duckweed</name>
    <dbReference type="NCBI Taxonomy" id="51605"/>
    <lineage>
        <taxon>Eukaryota</taxon>
        <taxon>Viridiplantae</taxon>
        <taxon>Streptophyta</taxon>
        <taxon>Embryophyta</taxon>
        <taxon>Tracheophyta</taxon>
        <taxon>Spermatophyta</taxon>
        <taxon>Magnoliopsida</taxon>
        <taxon>Liliopsida</taxon>
        <taxon>Araceae</taxon>
        <taxon>Lemnoideae</taxon>
        <taxon>Spirodela</taxon>
    </lineage>
</organism>
<name>A0A7I8LE97_SPIIN</name>
<proteinExistence type="predicted"/>